<keyword evidence="4" id="KW-0808">Transferase</keyword>
<sequence length="253" mass="27733">MANMYGMDNYTHVDPAIYYSDTNIPGPGVEPGLWEVSLCVQCTCVDECGTTCACLEASGGQNYINHLLSDEKLSASSFLLECNDLCKCSTNCGNRVVQLGPRRSLSTFLTSLRGYGLKTTSHVQRGSFICEYAGEVISREEARRRALHDGVNYIFVLKEHTSNSVSETIIDPTCIGNIGRYVNHSCQPNAAVVPVYIDCPVPKLAIFALSDIKPDEEITYDYASGSAEIGTSPCFCQTKSCRNFLPFNKDLLC</sequence>
<keyword evidence="5" id="KW-0949">S-adenosyl-L-methionine</keyword>
<keyword evidence="6" id="KW-0479">Metal-binding</keyword>
<feature type="domain" description="Pre-SET" evidence="9">
    <location>
        <begin position="40"/>
        <end position="100"/>
    </location>
</feature>
<evidence type="ECO:0000256" key="7">
    <source>
        <dbReference type="ARBA" id="ARBA00022833"/>
    </source>
</evidence>
<reference evidence="10" key="1">
    <citation type="submission" date="2015-11" db="EMBL/GenBank/DDBJ databases">
        <title>De novo transcriptome assembly of four potential Pierce s Disease insect vectors from Arizona vineyards.</title>
        <authorList>
            <person name="Tassone E.E."/>
        </authorList>
    </citation>
    <scope>NUCLEOTIDE SEQUENCE</scope>
</reference>
<dbReference type="EMBL" id="GECU01018808">
    <property type="protein sequence ID" value="JAS88898.1"/>
    <property type="molecule type" value="Transcribed_RNA"/>
</dbReference>
<name>A0A1B6IPN4_9HEMI</name>
<dbReference type="GO" id="GO:0008270">
    <property type="term" value="F:zinc ion binding"/>
    <property type="evidence" value="ECO:0007669"/>
    <property type="project" value="InterPro"/>
</dbReference>
<evidence type="ECO:0000256" key="5">
    <source>
        <dbReference type="ARBA" id="ARBA00022691"/>
    </source>
</evidence>
<evidence type="ECO:0000256" key="2">
    <source>
        <dbReference type="ARBA" id="ARBA00022454"/>
    </source>
</evidence>
<gene>
    <name evidence="10" type="ORF">g.21590</name>
</gene>
<evidence type="ECO:0000259" key="8">
    <source>
        <dbReference type="PROSITE" id="PS50280"/>
    </source>
</evidence>
<dbReference type="Pfam" id="PF00856">
    <property type="entry name" value="SET"/>
    <property type="match status" value="1"/>
</dbReference>
<dbReference type="PROSITE" id="PS50867">
    <property type="entry name" value="PRE_SET"/>
    <property type="match status" value="1"/>
</dbReference>
<accession>A0A1B6IPN4</accession>
<evidence type="ECO:0000313" key="10">
    <source>
        <dbReference type="EMBL" id="JAS88898.1"/>
    </source>
</evidence>
<dbReference type="SMART" id="SM00317">
    <property type="entry name" value="SET"/>
    <property type="match status" value="1"/>
</dbReference>
<dbReference type="AlphaFoldDB" id="A0A1B6IPN4"/>
<evidence type="ECO:0000256" key="6">
    <source>
        <dbReference type="ARBA" id="ARBA00022723"/>
    </source>
</evidence>
<evidence type="ECO:0000259" key="9">
    <source>
        <dbReference type="PROSITE" id="PS50867"/>
    </source>
</evidence>
<dbReference type="InterPro" id="IPR050973">
    <property type="entry name" value="H3K9_Histone-Lys_N-MTase"/>
</dbReference>
<proteinExistence type="predicted"/>
<evidence type="ECO:0008006" key="11">
    <source>
        <dbReference type="Google" id="ProtNLM"/>
    </source>
</evidence>
<keyword evidence="7" id="KW-0862">Zinc</keyword>
<dbReference type="Gene3D" id="2.170.270.10">
    <property type="entry name" value="SET domain"/>
    <property type="match status" value="1"/>
</dbReference>
<dbReference type="PANTHER" id="PTHR46223">
    <property type="entry name" value="HISTONE-LYSINE N-METHYLTRANSFERASE SUV39H"/>
    <property type="match status" value="1"/>
</dbReference>
<dbReference type="GO" id="GO:0008170">
    <property type="term" value="F:N-methyltransferase activity"/>
    <property type="evidence" value="ECO:0007669"/>
    <property type="project" value="UniProtKB-ARBA"/>
</dbReference>
<keyword evidence="2" id="KW-0158">Chromosome</keyword>
<feature type="domain" description="SET" evidence="8">
    <location>
        <begin position="103"/>
        <end position="223"/>
    </location>
</feature>
<dbReference type="InterPro" id="IPR001214">
    <property type="entry name" value="SET_dom"/>
</dbReference>
<dbReference type="GO" id="GO:0005694">
    <property type="term" value="C:chromosome"/>
    <property type="evidence" value="ECO:0007669"/>
    <property type="project" value="UniProtKB-SubCell"/>
</dbReference>
<evidence type="ECO:0000256" key="4">
    <source>
        <dbReference type="ARBA" id="ARBA00022679"/>
    </source>
</evidence>
<dbReference type="InterPro" id="IPR046341">
    <property type="entry name" value="SET_dom_sf"/>
</dbReference>
<dbReference type="InterPro" id="IPR007728">
    <property type="entry name" value="Pre-SET_dom"/>
</dbReference>
<dbReference type="PANTHER" id="PTHR46223:SF3">
    <property type="entry name" value="HISTONE-LYSINE N-METHYLTRANSFERASE SET-23"/>
    <property type="match status" value="1"/>
</dbReference>
<keyword evidence="3" id="KW-0489">Methyltransferase</keyword>
<comment type="subcellular location">
    <subcellularLocation>
        <location evidence="1">Chromosome</location>
    </subcellularLocation>
</comment>
<dbReference type="GO" id="GO:0005634">
    <property type="term" value="C:nucleus"/>
    <property type="evidence" value="ECO:0007669"/>
    <property type="project" value="InterPro"/>
</dbReference>
<dbReference type="GO" id="GO:0008757">
    <property type="term" value="F:S-adenosylmethionine-dependent methyltransferase activity"/>
    <property type="evidence" value="ECO:0007669"/>
    <property type="project" value="UniProtKB-ARBA"/>
</dbReference>
<dbReference type="GO" id="GO:0032259">
    <property type="term" value="P:methylation"/>
    <property type="evidence" value="ECO:0007669"/>
    <property type="project" value="UniProtKB-KW"/>
</dbReference>
<dbReference type="PROSITE" id="PS50280">
    <property type="entry name" value="SET"/>
    <property type="match status" value="1"/>
</dbReference>
<evidence type="ECO:0000256" key="3">
    <source>
        <dbReference type="ARBA" id="ARBA00022603"/>
    </source>
</evidence>
<dbReference type="Pfam" id="PF05033">
    <property type="entry name" value="Pre-SET"/>
    <property type="match status" value="1"/>
</dbReference>
<organism evidence="10">
    <name type="scientific">Homalodisca liturata</name>
    <dbReference type="NCBI Taxonomy" id="320908"/>
    <lineage>
        <taxon>Eukaryota</taxon>
        <taxon>Metazoa</taxon>
        <taxon>Ecdysozoa</taxon>
        <taxon>Arthropoda</taxon>
        <taxon>Hexapoda</taxon>
        <taxon>Insecta</taxon>
        <taxon>Pterygota</taxon>
        <taxon>Neoptera</taxon>
        <taxon>Paraneoptera</taxon>
        <taxon>Hemiptera</taxon>
        <taxon>Auchenorrhyncha</taxon>
        <taxon>Membracoidea</taxon>
        <taxon>Cicadellidae</taxon>
        <taxon>Cicadellinae</taxon>
        <taxon>Proconiini</taxon>
        <taxon>Homalodisca</taxon>
    </lineage>
</organism>
<dbReference type="GO" id="GO:0042054">
    <property type="term" value="F:histone methyltransferase activity"/>
    <property type="evidence" value="ECO:0007669"/>
    <property type="project" value="InterPro"/>
</dbReference>
<protein>
    <recommendedName>
        <fullName evidence="11">SET domain-containing protein</fullName>
    </recommendedName>
</protein>
<evidence type="ECO:0000256" key="1">
    <source>
        <dbReference type="ARBA" id="ARBA00004286"/>
    </source>
</evidence>
<dbReference type="SUPFAM" id="SSF82199">
    <property type="entry name" value="SET domain"/>
    <property type="match status" value="1"/>
</dbReference>